<comment type="caution">
    <text evidence="1">The sequence shown here is derived from an EMBL/GenBank/DDBJ whole genome shotgun (WGS) entry which is preliminary data.</text>
</comment>
<dbReference type="Proteomes" id="UP001157353">
    <property type="component" value="Unassembled WGS sequence"/>
</dbReference>
<organism evidence="1 2">
    <name type="scientific">Psychromonas marina</name>
    <dbReference type="NCBI Taxonomy" id="88364"/>
    <lineage>
        <taxon>Bacteria</taxon>
        <taxon>Pseudomonadati</taxon>
        <taxon>Pseudomonadota</taxon>
        <taxon>Gammaproteobacteria</taxon>
        <taxon>Alteromonadales</taxon>
        <taxon>Psychromonadaceae</taxon>
        <taxon>Psychromonas</taxon>
    </lineage>
</organism>
<gene>
    <name evidence="1" type="ORF">GCM10007916_34550</name>
</gene>
<reference evidence="2" key="1">
    <citation type="journal article" date="2019" name="Int. J. Syst. Evol. Microbiol.">
        <title>The Global Catalogue of Microorganisms (GCM) 10K type strain sequencing project: providing services to taxonomists for standard genome sequencing and annotation.</title>
        <authorList>
            <consortium name="The Broad Institute Genomics Platform"/>
            <consortium name="The Broad Institute Genome Sequencing Center for Infectious Disease"/>
            <person name="Wu L."/>
            <person name="Ma J."/>
        </authorList>
    </citation>
    <scope>NUCLEOTIDE SEQUENCE [LARGE SCALE GENOMIC DNA]</scope>
    <source>
        <strain evidence="2">NBRC 103166</strain>
    </source>
</reference>
<evidence type="ECO:0000313" key="1">
    <source>
        <dbReference type="EMBL" id="GLS92384.1"/>
    </source>
</evidence>
<proteinExistence type="predicted"/>
<evidence type="ECO:0000313" key="2">
    <source>
        <dbReference type="Proteomes" id="UP001157353"/>
    </source>
</evidence>
<accession>A0ABQ6E4Q8</accession>
<dbReference type="EMBL" id="BSPQ01000021">
    <property type="protein sequence ID" value="GLS92384.1"/>
    <property type="molecule type" value="Genomic_DNA"/>
</dbReference>
<evidence type="ECO:0008006" key="3">
    <source>
        <dbReference type="Google" id="ProtNLM"/>
    </source>
</evidence>
<dbReference type="RefSeq" id="WP_284205486.1">
    <property type="nucleotide sequence ID" value="NZ_BSPQ01000021.1"/>
</dbReference>
<name>A0ABQ6E4Q8_9GAMM</name>
<sequence length="152" mass="17282">MLVVDYQSKSYHRFLEDMTQIAKHKTRFLVTFNGPNPNELTMAEEDFLSATKNKIQHSTVVSDKGSETLVSELFSAARINRDMLLFENTDLLFDKKTEVKKSHERDSGFDINHLFKSIAKHNGVVILATQNKQTLSSTMSTKVDVLVRFPSA</sequence>
<protein>
    <recommendedName>
        <fullName evidence="3">ATPase AAA-type core domain-containing protein</fullName>
    </recommendedName>
</protein>
<keyword evidence="2" id="KW-1185">Reference proteome</keyword>